<dbReference type="STRING" id="1423351.A0A074S903"/>
<dbReference type="EMBL" id="AZST01001067">
    <property type="protein sequence ID" value="KEP46517.1"/>
    <property type="molecule type" value="Genomic_DNA"/>
</dbReference>
<name>A0A074S903_9AGAM</name>
<dbReference type="Pfam" id="PF00069">
    <property type="entry name" value="Pkinase"/>
    <property type="match status" value="1"/>
</dbReference>
<dbReference type="HOGENOM" id="CLU_000288_7_18_1"/>
<evidence type="ECO:0000259" key="1">
    <source>
        <dbReference type="PROSITE" id="PS50011"/>
    </source>
</evidence>
<keyword evidence="2" id="KW-0418">Kinase</keyword>
<evidence type="ECO:0000313" key="2">
    <source>
        <dbReference type="EMBL" id="KEP46517.1"/>
    </source>
</evidence>
<dbReference type="PROSITE" id="PS50011">
    <property type="entry name" value="PROTEIN_KINASE_DOM"/>
    <property type="match status" value="1"/>
</dbReference>
<dbReference type="PANTHER" id="PTHR44329">
    <property type="entry name" value="SERINE/THREONINE-PROTEIN KINASE TNNI3K-RELATED"/>
    <property type="match status" value="1"/>
</dbReference>
<proteinExistence type="predicted"/>
<reference evidence="2 3" key="1">
    <citation type="submission" date="2013-12" db="EMBL/GenBank/DDBJ databases">
        <authorList>
            <person name="Cubeta M."/>
            <person name="Pakala S."/>
            <person name="Fedorova N."/>
            <person name="Thomas E."/>
            <person name="Dean R."/>
            <person name="Jabaji S."/>
            <person name="Neate S."/>
            <person name="Toda T."/>
            <person name="Tavantzis S."/>
            <person name="Vilgalys R."/>
            <person name="Bharathan N."/>
            <person name="Pakala S."/>
            <person name="Losada L.S."/>
            <person name="Zafar N."/>
            <person name="Nierman W."/>
        </authorList>
    </citation>
    <scope>NUCLEOTIDE SEQUENCE [LARGE SCALE GENOMIC DNA]</scope>
    <source>
        <strain evidence="2 3">123E</strain>
    </source>
</reference>
<sequence length="335" mass="37553">MGLLTWGLSSLSDAGKMVYYGFREACKPSDDVVRVDRGMTPSKVIEGFTQLGFLDVTSCLNLEKCDEFPTKITSFGDVYQGALHDGTIISLKCLQPVFTLKETDYKQLEDAAREVYLWYKCKHPNILSLIGVAQFRGQLAMVSPWMKYQNLEEFLSKHRFSQVDRLEIVTQIADGLAYLHRMGTVHGDIKGDNVLVSEDGVPKLIDFGTATLQERSISLSSTTVGTDISIRWTAPELLLGEGAPTYMADVWALGMLVLETFTDAVPYAGLHDTVALTKIMNQVLPQRPEKELPPGNERADLLWELLNQCWAPDPRRRPTAVGIRDKMQEIMQCTR</sequence>
<dbReference type="PANTHER" id="PTHR44329:SF214">
    <property type="entry name" value="PROTEIN KINASE DOMAIN-CONTAINING PROTEIN"/>
    <property type="match status" value="1"/>
</dbReference>
<dbReference type="Proteomes" id="UP000027456">
    <property type="component" value="Unassembled WGS sequence"/>
</dbReference>
<dbReference type="OrthoDB" id="346907at2759"/>
<feature type="domain" description="Protein kinase" evidence="1">
    <location>
        <begin position="64"/>
        <end position="331"/>
    </location>
</feature>
<gene>
    <name evidence="2" type="ORF">V565_194790</name>
</gene>
<keyword evidence="3" id="KW-1185">Reference proteome</keyword>
<dbReference type="Gene3D" id="1.10.510.10">
    <property type="entry name" value="Transferase(Phosphotransferase) domain 1"/>
    <property type="match status" value="1"/>
</dbReference>
<dbReference type="GO" id="GO:0004674">
    <property type="term" value="F:protein serine/threonine kinase activity"/>
    <property type="evidence" value="ECO:0007669"/>
    <property type="project" value="TreeGrafter"/>
</dbReference>
<organism evidence="2 3">
    <name type="scientific">Rhizoctonia solani 123E</name>
    <dbReference type="NCBI Taxonomy" id="1423351"/>
    <lineage>
        <taxon>Eukaryota</taxon>
        <taxon>Fungi</taxon>
        <taxon>Dikarya</taxon>
        <taxon>Basidiomycota</taxon>
        <taxon>Agaricomycotina</taxon>
        <taxon>Agaricomycetes</taxon>
        <taxon>Cantharellales</taxon>
        <taxon>Ceratobasidiaceae</taxon>
        <taxon>Rhizoctonia</taxon>
    </lineage>
</organism>
<dbReference type="GO" id="GO:0005524">
    <property type="term" value="F:ATP binding"/>
    <property type="evidence" value="ECO:0007669"/>
    <property type="project" value="InterPro"/>
</dbReference>
<comment type="caution">
    <text evidence="2">The sequence shown here is derived from an EMBL/GenBank/DDBJ whole genome shotgun (WGS) entry which is preliminary data.</text>
</comment>
<dbReference type="SUPFAM" id="SSF56112">
    <property type="entry name" value="Protein kinase-like (PK-like)"/>
    <property type="match status" value="1"/>
</dbReference>
<evidence type="ECO:0000313" key="3">
    <source>
        <dbReference type="Proteomes" id="UP000027456"/>
    </source>
</evidence>
<accession>A0A074S903</accession>
<keyword evidence="2" id="KW-0808">Transferase</keyword>
<dbReference type="AlphaFoldDB" id="A0A074S903"/>
<protein>
    <submittedName>
        <fullName evidence="2">Tyrosine kinase catalytic domain protein</fullName>
    </submittedName>
</protein>
<dbReference type="InterPro" id="IPR000719">
    <property type="entry name" value="Prot_kinase_dom"/>
</dbReference>
<dbReference type="InterPro" id="IPR011009">
    <property type="entry name" value="Kinase-like_dom_sf"/>
</dbReference>
<dbReference type="SMART" id="SM00220">
    <property type="entry name" value="S_TKc"/>
    <property type="match status" value="1"/>
</dbReference>
<dbReference type="InterPro" id="IPR051681">
    <property type="entry name" value="Ser/Thr_Kinases-Pseudokinases"/>
</dbReference>